<feature type="domain" description="MIR" evidence="16">
    <location>
        <begin position="296"/>
        <end position="351"/>
    </location>
</feature>
<evidence type="ECO:0000256" key="6">
    <source>
        <dbReference type="ARBA" id="ARBA00022679"/>
    </source>
</evidence>
<gene>
    <name evidence="17" type="ORF">LAME_0G06700G</name>
</gene>
<evidence type="ECO:0000256" key="14">
    <source>
        <dbReference type="ARBA" id="ARBA00045102"/>
    </source>
</evidence>
<evidence type="ECO:0000313" key="17">
    <source>
        <dbReference type="EMBL" id="SCU99969.1"/>
    </source>
</evidence>
<dbReference type="SMART" id="SM00472">
    <property type="entry name" value="MIR"/>
    <property type="match status" value="3"/>
</dbReference>
<feature type="domain" description="MIR" evidence="16">
    <location>
        <begin position="361"/>
        <end position="420"/>
    </location>
</feature>
<accession>A0A1G4K7R7</accession>
<dbReference type="InterPro" id="IPR027005">
    <property type="entry name" value="PMT-like"/>
</dbReference>
<evidence type="ECO:0000313" key="18">
    <source>
        <dbReference type="Proteomes" id="UP000191144"/>
    </source>
</evidence>
<dbReference type="EMBL" id="LT598484">
    <property type="protein sequence ID" value="SCU99969.1"/>
    <property type="molecule type" value="Genomic_DNA"/>
</dbReference>
<proteinExistence type="inferred from homology"/>
<dbReference type="InterPro" id="IPR036300">
    <property type="entry name" value="MIR_dom_sf"/>
</dbReference>
<organism evidence="17 18">
    <name type="scientific">Lachancea meyersii CBS 8951</name>
    <dbReference type="NCBI Taxonomy" id="1266667"/>
    <lineage>
        <taxon>Eukaryota</taxon>
        <taxon>Fungi</taxon>
        <taxon>Dikarya</taxon>
        <taxon>Ascomycota</taxon>
        <taxon>Saccharomycotina</taxon>
        <taxon>Saccharomycetes</taxon>
        <taxon>Saccharomycetales</taxon>
        <taxon>Saccharomycetaceae</taxon>
        <taxon>Lachancea</taxon>
    </lineage>
</organism>
<dbReference type="AlphaFoldDB" id="A0A1G4K7R7"/>
<dbReference type="Gene3D" id="2.80.10.50">
    <property type="match status" value="1"/>
</dbReference>
<dbReference type="PANTHER" id="PTHR10050">
    <property type="entry name" value="DOLICHYL-PHOSPHATE-MANNOSE--PROTEIN MANNOSYLTRANSFERASE"/>
    <property type="match status" value="1"/>
</dbReference>
<evidence type="ECO:0000256" key="3">
    <source>
        <dbReference type="ARBA" id="ARBA00007222"/>
    </source>
</evidence>
<comment type="similarity">
    <text evidence="3">Belongs to the glycosyltransferase 39 family.</text>
</comment>
<evidence type="ECO:0000256" key="11">
    <source>
        <dbReference type="ARBA" id="ARBA00023136"/>
    </source>
</evidence>
<keyword evidence="6" id="KW-0808">Transferase</keyword>
<dbReference type="OrthoDB" id="292747at2759"/>
<evidence type="ECO:0000256" key="5">
    <source>
        <dbReference type="ARBA" id="ARBA00022676"/>
    </source>
</evidence>
<evidence type="ECO:0000256" key="2">
    <source>
        <dbReference type="ARBA" id="ARBA00004922"/>
    </source>
</evidence>
<comment type="pathway">
    <text evidence="2">Protein modification; protein glycosylation.</text>
</comment>
<feature type="transmembrane region" description="Helical" evidence="15">
    <location>
        <begin position="645"/>
        <end position="662"/>
    </location>
</feature>
<dbReference type="SUPFAM" id="SSF82109">
    <property type="entry name" value="MIR domain"/>
    <property type="match status" value="1"/>
</dbReference>
<keyword evidence="18" id="KW-1185">Reference proteome</keyword>
<evidence type="ECO:0000256" key="13">
    <source>
        <dbReference type="ARBA" id="ARBA00045085"/>
    </source>
</evidence>
<keyword evidence="8" id="KW-0677">Repeat</keyword>
<evidence type="ECO:0000259" key="16">
    <source>
        <dbReference type="PROSITE" id="PS50919"/>
    </source>
</evidence>
<evidence type="ECO:0000256" key="8">
    <source>
        <dbReference type="ARBA" id="ARBA00022737"/>
    </source>
</evidence>
<feature type="transmembrane region" description="Helical" evidence="15">
    <location>
        <begin position="548"/>
        <end position="569"/>
    </location>
</feature>
<evidence type="ECO:0000256" key="15">
    <source>
        <dbReference type="SAM" id="Phobius"/>
    </source>
</evidence>
<name>A0A1G4K7R7_9SACH</name>
<protein>
    <recommendedName>
        <fullName evidence="4">dolichyl-phosphate-mannose--protein mannosyltransferase</fullName>
        <ecNumber evidence="4">2.4.1.109</ecNumber>
    </recommendedName>
</protein>
<dbReference type="Pfam" id="PF02366">
    <property type="entry name" value="PMT"/>
    <property type="match status" value="1"/>
</dbReference>
<dbReference type="UniPathway" id="UPA00378"/>
<dbReference type="Proteomes" id="UP000191144">
    <property type="component" value="Chromosome G"/>
</dbReference>
<comment type="subcellular location">
    <subcellularLocation>
        <location evidence="1">Endoplasmic reticulum membrane</location>
        <topology evidence="1">Multi-pass membrane protein</topology>
    </subcellularLocation>
</comment>
<evidence type="ECO:0000256" key="4">
    <source>
        <dbReference type="ARBA" id="ARBA00012839"/>
    </source>
</evidence>
<evidence type="ECO:0000256" key="9">
    <source>
        <dbReference type="ARBA" id="ARBA00022824"/>
    </source>
</evidence>
<dbReference type="PROSITE" id="PS50919">
    <property type="entry name" value="MIR"/>
    <property type="match status" value="2"/>
</dbReference>
<keyword evidence="12" id="KW-0325">Glycoprotein</keyword>
<dbReference type="Pfam" id="PF02815">
    <property type="entry name" value="MIR"/>
    <property type="match status" value="1"/>
</dbReference>
<dbReference type="EC" id="2.4.1.109" evidence="4"/>
<feature type="transmembrane region" description="Helical" evidence="15">
    <location>
        <begin position="247"/>
        <end position="266"/>
    </location>
</feature>
<keyword evidence="5" id="KW-0328">Glycosyltransferase</keyword>
<reference evidence="18" key="1">
    <citation type="submission" date="2016-03" db="EMBL/GenBank/DDBJ databases">
        <authorList>
            <person name="Devillers Hugo."/>
        </authorList>
    </citation>
    <scope>NUCLEOTIDE SEQUENCE [LARGE SCALE GENOMIC DNA]</scope>
</reference>
<dbReference type="GO" id="GO:0005789">
    <property type="term" value="C:endoplasmic reticulum membrane"/>
    <property type="evidence" value="ECO:0007669"/>
    <property type="project" value="UniProtKB-SubCell"/>
</dbReference>
<evidence type="ECO:0000256" key="10">
    <source>
        <dbReference type="ARBA" id="ARBA00022989"/>
    </source>
</evidence>
<keyword evidence="9" id="KW-0256">Endoplasmic reticulum</keyword>
<feature type="transmembrane region" description="Helical" evidence="15">
    <location>
        <begin position="136"/>
        <end position="153"/>
    </location>
</feature>
<dbReference type="InterPro" id="IPR003342">
    <property type="entry name" value="ArnT-like_N"/>
</dbReference>
<comment type="catalytic activity">
    <reaction evidence="13">
        <text>a di-trans,poly-cis-dolichyl beta-D-mannosyl phosphate + L-threonyl-[protein] = 3-O-(alpha-D-mannosyl)-L-threonyl-[protein] + a di-trans,poly-cis-dolichyl phosphate + H(+)</text>
        <dbReference type="Rhea" id="RHEA:53396"/>
        <dbReference type="Rhea" id="RHEA-COMP:11060"/>
        <dbReference type="Rhea" id="RHEA-COMP:13547"/>
        <dbReference type="Rhea" id="RHEA-COMP:19498"/>
        <dbReference type="Rhea" id="RHEA-COMP:19501"/>
        <dbReference type="ChEBI" id="CHEBI:15378"/>
        <dbReference type="ChEBI" id="CHEBI:30013"/>
        <dbReference type="ChEBI" id="CHEBI:57683"/>
        <dbReference type="ChEBI" id="CHEBI:58211"/>
        <dbReference type="ChEBI" id="CHEBI:137323"/>
        <dbReference type="EC" id="2.4.1.109"/>
    </reaction>
</comment>
<keyword evidence="7 15" id="KW-0812">Transmembrane</keyword>
<feature type="transmembrane region" description="Helical" evidence="15">
    <location>
        <begin position="191"/>
        <end position="217"/>
    </location>
</feature>
<keyword evidence="10 15" id="KW-1133">Transmembrane helix</keyword>
<dbReference type="GO" id="GO:0004169">
    <property type="term" value="F:dolichyl-phosphate-mannose-protein mannosyltransferase activity"/>
    <property type="evidence" value="ECO:0007669"/>
    <property type="project" value="UniProtKB-EC"/>
</dbReference>
<keyword evidence="11 15" id="KW-0472">Membrane</keyword>
<feature type="transmembrane region" description="Helical" evidence="15">
    <location>
        <begin position="620"/>
        <end position="638"/>
    </location>
</feature>
<feature type="transmembrane region" description="Helical" evidence="15">
    <location>
        <begin position="159"/>
        <end position="179"/>
    </location>
</feature>
<sequence>MSKVIHKRQVALKQGPYRPFVSSDIYNKVFAVNLKIPDFALAVLLAVSFILRQIRSGGLSQAPRRAELKITEAVNHYIDGDFYISSFPPPIMQLLAFSAKITGNLSIELLRKINLVVAAATVSAVYLMLRQSSITCAISVVAAAALSRLPLFVEESISFSAELPQLLFLTGSLLSWNIFKRCRFSTKGWYQSLFLLTLFITFSVGTKFLGIVTWAWFLLLLIRQAWNTIGDVNVKNWDVARSSSWKVATVGILPPITLLLSYFVFLSNSRGPSLDHSGLVSPYFENWFLPQPMPQPDVVYYGSKIVIRHAQSLGGYLHSHNYTYPGGSGEQQVSLFLHSNDGDNEWIVEPYSQDLEYEGKLEPVRNFALIKLRHKSTGKLLRASAAKPPISEQDHDHEVSCTGDVTYNGDSDESWRIRFERGMTVHDAFLCPYTVYFSLDNLGQSCKLLSHDLRLPDWGFGQQEVLCVDSADKERSLFFVDRSNLYRERGAYLPRPKDWIGKTLWKLTKEYVQRQYKYNYYLENKDLMSDIKMDNWLWSTADDTSTRFVWFTPLACLAIYLVVEMSGWVRWNPWAKPVSKIDPVKFLYLDNCGDLTVGWFMHYYIFTWCKHENLALAQYLPGYLLTLILAAYTANFFWQLSSASRFLLIGYAATVIIAAYMWP</sequence>
<evidence type="ECO:0000256" key="7">
    <source>
        <dbReference type="ARBA" id="ARBA00022692"/>
    </source>
</evidence>
<evidence type="ECO:0000256" key="1">
    <source>
        <dbReference type="ARBA" id="ARBA00004477"/>
    </source>
</evidence>
<evidence type="ECO:0000256" key="12">
    <source>
        <dbReference type="ARBA" id="ARBA00023180"/>
    </source>
</evidence>
<dbReference type="InterPro" id="IPR016093">
    <property type="entry name" value="MIR_motif"/>
</dbReference>
<comment type="catalytic activity">
    <reaction evidence="14">
        <text>a di-trans,poly-cis-dolichyl beta-D-mannosyl phosphate + L-seryl-[protein] = 3-O-(alpha-D-mannosyl)-L-seryl-[protein] + a di-trans,poly-cis-dolichyl phosphate + H(+)</text>
        <dbReference type="Rhea" id="RHEA:17377"/>
        <dbReference type="Rhea" id="RHEA-COMP:9863"/>
        <dbReference type="Rhea" id="RHEA-COMP:13546"/>
        <dbReference type="Rhea" id="RHEA-COMP:19498"/>
        <dbReference type="Rhea" id="RHEA-COMP:19501"/>
        <dbReference type="ChEBI" id="CHEBI:15378"/>
        <dbReference type="ChEBI" id="CHEBI:29999"/>
        <dbReference type="ChEBI" id="CHEBI:57683"/>
        <dbReference type="ChEBI" id="CHEBI:58211"/>
        <dbReference type="ChEBI" id="CHEBI:137321"/>
        <dbReference type="EC" id="2.4.1.109"/>
    </reaction>
</comment>
<dbReference type="PANTHER" id="PTHR10050:SF50">
    <property type="entry name" value="DOLICHYL-PHOSPHATE-MANNOSE--PROTEIN MANNOSYLTRANSFERASE 1-RELATED"/>
    <property type="match status" value="1"/>
</dbReference>